<comment type="caution">
    <text evidence="1">The sequence shown here is derived from an EMBL/GenBank/DDBJ whole genome shotgun (WGS) entry which is preliminary data.</text>
</comment>
<reference evidence="1 2" key="1">
    <citation type="submission" date="2017-08" db="EMBL/GenBank/DDBJ databases">
        <title>Infants hospitalized years apart are colonized by the same room-sourced microbial strains.</title>
        <authorList>
            <person name="Brooks B."/>
            <person name="Olm M.R."/>
            <person name="Firek B.A."/>
            <person name="Baker R."/>
            <person name="Thomas B.C."/>
            <person name="Morowitz M.J."/>
            <person name="Banfield J.F."/>
        </authorList>
    </citation>
    <scope>NUCLEOTIDE SEQUENCE [LARGE SCALE GENOMIC DNA]</scope>
    <source>
        <strain evidence="1">S2_005_002_R2_33</strain>
    </source>
</reference>
<proteinExistence type="predicted"/>
<dbReference type="Proteomes" id="UP000249082">
    <property type="component" value="Unassembled WGS sequence"/>
</dbReference>
<dbReference type="EMBL" id="QFPX01000005">
    <property type="protein sequence ID" value="PZQ55765.1"/>
    <property type="molecule type" value="Genomic_DNA"/>
</dbReference>
<name>A0A2W5NZ17_9SPHN</name>
<dbReference type="AlphaFoldDB" id="A0A2W5NZ17"/>
<gene>
    <name evidence="1" type="ORF">DI555_06990</name>
</gene>
<evidence type="ECO:0000313" key="1">
    <source>
        <dbReference type="EMBL" id="PZQ55765.1"/>
    </source>
</evidence>
<organism evidence="1 2">
    <name type="scientific">Novosphingobium pentaromativorans</name>
    <dbReference type="NCBI Taxonomy" id="205844"/>
    <lineage>
        <taxon>Bacteria</taxon>
        <taxon>Pseudomonadati</taxon>
        <taxon>Pseudomonadota</taxon>
        <taxon>Alphaproteobacteria</taxon>
        <taxon>Sphingomonadales</taxon>
        <taxon>Sphingomonadaceae</taxon>
        <taxon>Novosphingobium</taxon>
    </lineage>
</organism>
<evidence type="ECO:0000313" key="2">
    <source>
        <dbReference type="Proteomes" id="UP000249082"/>
    </source>
</evidence>
<protein>
    <submittedName>
        <fullName evidence="1">Uncharacterized protein</fullName>
    </submittedName>
</protein>
<accession>A0A2W5NZ17</accession>
<sequence>MSVDPVFRNVTQIEDGAASRYIRNSILGYLGDHPDTDFQKGYLAAMVDLYTEVLNRDPDDRIKAAAKLVYPDGI</sequence>